<dbReference type="Proteomes" id="UP001515943">
    <property type="component" value="Unassembled WGS sequence"/>
</dbReference>
<dbReference type="PROSITE" id="PS51977">
    <property type="entry name" value="WGR"/>
    <property type="match status" value="1"/>
</dbReference>
<keyword evidence="4" id="KW-1185">Reference proteome</keyword>
<dbReference type="InterPro" id="IPR008893">
    <property type="entry name" value="WGR_domain"/>
</dbReference>
<evidence type="ECO:0000313" key="4">
    <source>
        <dbReference type="Proteomes" id="UP001515943"/>
    </source>
</evidence>
<accession>A0ABX1FUX8</accession>
<reference evidence="3 4" key="1">
    <citation type="submission" date="2019-08" db="EMBL/GenBank/DDBJ databases">
        <title>Lentzea from Indian Himalayas.</title>
        <authorList>
            <person name="Mandal S."/>
            <person name="Mallick Gupta A."/>
            <person name="Maiti P.K."/>
            <person name="Sarkar J."/>
            <person name="Mandal S."/>
        </authorList>
    </citation>
    <scope>NUCLEOTIDE SEQUENCE [LARGE SCALE GENOMIC DNA]</scope>
    <source>
        <strain evidence="3 4">PSKA42</strain>
    </source>
</reference>
<dbReference type="CDD" id="cd07996">
    <property type="entry name" value="WGR_MMR_like"/>
    <property type="match status" value="1"/>
</dbReference>
<dbReference type="Gene3D" id="2.20.140.10">
    <property type="entry name" value="WGR domain"/>
    <property type="match status" value="1"/>
</dbReference>
<sequence>MPVRRWELVAGGSAKFWEVGQDGVSVTVRFGRLGTAGQTQTKELASAEAAEAHVAKLVAEKEKKGYQSIAPSEDPPAAPVAVPASPPVEPPLDEETWVMPSEWLRQAMRRRDVRPWPKFAVDSAVAQESRDQITAHAEKIDEVLVHPDSNQGLVRALRDQLDGRPDPLGVAVLTKVAETGKSPVHWWIEEFGLPFAAAAAVHYAAVHVNNHKDWQTQQWSGHHLHWSLPHHLGDQTFEGRALIHTRTALAVADQATYDAALVELKKLGGDWFSQAARAFLAPTRHDWFEEANTAQHAPYWMVHCSASTAEQLGRLRSGHLIWSPTGLYTALYVLGPALAPVLDAELRAKVEWGADCRKLALEVLAALPTDEAFLMLLNRLQERYVRPALLSAMAAFPARAVRLLSPRAVNDPDARNLLHTHMLMHPGLELPAEIAALLPEALPDAPAAALPRVLAEPPWTHRRPQPKSVVLKDLPVPTAHVTWLPGEREEWQELKGYWTRQTHDWKALAAAVRARDKRYHDHRLFEAGPEELALPLLADWVPSDTWGSESWGKRITARFQMDALPAMLRLAASNPHVSGVVLLPYATVEVAELMADWLVRLKTARTFAVAWLDRHREAAARLLLPAALGAPGTVRRNAEFALRHLHLETGVDVVALAASHSDEAGAAIRILVEVDPLDVLPAKLPVIGDWADPRLLPQVLLTDGKAALSAGAAKNLLMTAALSKPDAVYPGLPLAVEACDRTSLAEFAWAVFGRWQDVGAPSKDAWVLTALGWFGDDGTVRRLSPLIRAWPGESQHARAVTGLDVLAQIGSEVALTHLNSIAERVKFKGLKARAQEKVADIAAALGLSRDQLSDRLVPRLGLDDAATLVIDYGPRQFTVGFDEQLKPYVLDPDGKRRKDLPKPGTKDDQDLAPAEHKRFATLKKDVRTVAADQIHRLERSMVDQRTWTADEFHTVLAAHPLLWHLVRRLVWITDAGMSFRLAEDRTLADSGDDEVTLPEGATVRVAHPVELADTLQTWGEVFADYEILQPFPQLSRPTHAFVPGEDNVPQLHRYVDRVVPVGKVLGLTKRGWVRGEPQDNGCEPWMTRPLPSGGALVACLDPGITVGMVDMFPEMKFSALWFSESGEGAWVPPRDGGPANIDVDPVTASELLSELESLQA</sequence>
<dbReference type="SUPFAM" id="SSF142921">
    <property type="entry name" value="WGR domain-like"/>
    <property type="match status" value="1"/>
</dbReference>
<name>A0ABX1FUX8_9PSEU</name>
<dbReference type="SMART" id="SM00773">
    <property type="entry name" value="WGR"/>
    <property type="match status" value="1"/>
</dbReference>
<proteinExistence type="predicted"/>
<organism evidence="3 4">
    <name type="scientific">Lentzea indica</name>
    <dbReference type="NCBI Taxonomy" id="2604800"/>
    <lineage>
        <taxon>Bacteria</taxon>
        <taxon>Bacillati</taxon>
        <taxon>Actinomycetota</taxon>
        <taxon>Actinomycetes</taxon>
        <taxon>Pseudonocardiales</taxon>
        <taxon>Pseudonocardiaceae</taxon>
        <taxon>Lentzea</taxon>
    </lineage>
</organism>
<evidence type="ECO:0000256" key="1">
    <source>
        <dbReference type="SAM" id="MobiDB-lite"/>
    </source>
</evidence>
<dbReference type="InterPro" id="IPR049809">
    <property type="entry name" value="YehF/YfeS-like_WGR"/>
</dbReference>
<dbReference type="InterPro" id="IPR036930">
    <property type="entry name" value="WGR_dom_sf"/>
</dbReference>
<feature type="compositionally biased region" description="Basic and acidic residues" evidence="1">
    <location>
        <begin position="892"/>
        <end position="914"/>
    </location>
</feature>
<dbReference type="Pfam" id="PF05406">
    <property type="entry name" value="WGR"/>
    <property type="match status" value="1"/>
</dbReference>
<dbReference type="Pfam" id="PF13569">
    <property type="entry name" value="DUF4132"/>
    <property type="match status" value="1"/>
</dbReference>
<feature type="region of interest" description="Disordered" evidence="1">
    <location>
        <begin position="890"/>
        <end position="914"/>
    </location>
</feature>
<feature type="domain" description="WGR" evidence="2">
    <location>
        <begin position="1"/>
        <end position="79"/>
    </location>
</feature>
<gene>
    <name evidence="3" type="ORF">FXN61_38580</name>
</gene>
<evidence type="ECO:0000259" key="2">
    <source>
        <dbReference type="PROSITE" id="PS51977"/>
    </source>
</evidence>
<protein>
    <submittedName>
        <fullName evidence="3">DUF4132 domain-containing protein</fullName>
    </submittedName>
</protein>
<dbReference type="EMBL" id="VSRL01000241">
    <property type="protein sequence ID" value="NKE62332.1"/>
    <property type="molecule type" value="Genomic_DNA"/>
</dbReference>
<dbReference type="InterPro" id="IPR025406">
    <property type="entry name" value="DUF4132"/>
</dbReference>
<comment type="caution">
    <text evidence="3">The sequence shown here is derived from an EMBL/GenBank/DDBJ whole genome shotgun (WGS) entry which is preliminary data.</text>
</comment>
<evidence type="ECO:0000313" key="3">
    <source>
        <dbReference type="EMBL" id="NKE62332.1"/>
    </source>
</evidence>